<organism evidence="2 3">
    <name type="scientific">Chitinophaga eiseniae</name>
    <dbReference type="NCBI Taxonomy" id="634771"/>
    <lineage>
        <taxon>Bacteria</taxon>
        <taxon>Pseudomonadati</taxon>
        <taxon>Bacteroidota</taxon>
        <taxon>Chitinophagia</taxon>
        <taxon>Chitinophagales</taxon>
        <taxon>Chitinophagaceae</taxon>
        <taxon>Chitinophaga</taxon>
    </lineage>
</organism>
<dbReference type="GO" id="GO:0090313">
    <property type="term" value="P:regulation of protein targeting to membrane"/>
    <property type="evidence" value="ECO:0007669"/>
    <property type="project" value="TreeGrafter"/>
</dbReference>
<dbReference type="OrthoDB" id="1489065at2"/>
<dbReference type="InterPro" id="IPR052894">
    <property type="entry name" value="AsmA-related"/>
</dbReference>
<evidence type="ECO:0000259" key="1">
    <source>
        <dbReference type="Pfam" id="PF05170"/>
    </source>
</evidence>
<dbReference type="PANTHER" id="PTHR30441:SF8">
    <property type="entry name" value="DUF748 DOMAIN-CONTAINING PROTEIN"/>
    <property type="match status" value="1"/>
</dbReference>
<sequence length="807" mass="88965">MRKWLKVVLIAGGSLVALIILLSVGLALYIKGNKAAFLKQITDQLNDNINGQLSVEDMEPSLFRSFPNVSIALKKVVLRDSLWQQHHHALLDLDYVFVRVNTLSLLRKHVDVKEVALEKGNIYLFTDSTGYTNTSALAASKPGKKKDTSRDADIRNIGLSQITFTIDNRQKFKLFELDIQQMDGKLKSSDSGMHLDMRSKILARSFAFNTNKGSYLKNKTLGLDLSLFFNKTSKQLIIPEQQIKIDQTPVRIAGVFDFSQKPPPFRLKINANQVLLQDAASWLSPNISGKLAAIHLTAPLDAEANLEGHMKFRDTPRVAVTWKTTKNTLVTAAGEWSDCSFTGRFNNEVLPGAGHNDENSAVNIFGLKASLGEVPLEADTIRVVNLKHPLLRGHFRSQFPLSHLNTAASEVPILFSEGTAAADLYYTGPVLKDDNTPSALEGTVQVQRGGFTYLPRDLTFHDCSATLQFTGQDLLVRNVRIQSRKSALQMEGTVRNMLNLYFTAPEKIELDWKIRSALVDLNEFRSFLTARRKGKKAVHKKKAGTESRVGRQLDKVLAASNVKMDVALDKIVFERFTAQNVKALIAMTESDIQLSKIGFQHAGGTAQASGSVHQQGANNTFKINANISNVHIAQLFYAFSNFGMESLKSDNLRGIVSAKADIKGNVLDNGTLAKHALYGAVNFNLRNGALVNFGPLEDIGNFVFRRRRLDSITFDNLSNTLQIQGSKILIPPMRIASSAVNIDVNGVYGLAGGTNINLDVPLRNPAKDSAITDKAEKRRRSRKGIILHLHAVSGSDGKVKIKLGKGD</sequence>
<dbReference type="Proteomes" id="UP000190367">
    <property type="component" value="Unassembled WGS sequence"/>
</dbReference>
<dbReference type="InterPro" id="IPR007844">
    <property type="entry name" value="AsmA"/>
</dbReference>
<name>A0A1T4TTL6_9BACT</name>
<dbReference type="AlphaFoldDB" id="A0A1T4TTL6"/>
<dbReference type="GO" id="GO:0005886">
    <property type="term" value="C:plasma membrane"/>
    <property type="evidence" value="ECO:0007669"/>
    <property type="project" value="TreeGrafter"/>
</dbReference>
<evidence type="ECO:0000313" key="2">
    <source>
        <dbReference type="EMBL" id="SKA43813.1"/>
    </source>
</evidence>
<dbReference type="PANTHER" id="PTHR30441">
    <property type="entry name" value="DUF748 DOMAIN-CONTAINING PROTEIN"/>
    <property type="match status" value="1"/>
</dbReference>
<dbReference type="EMBL" id="FUWZ01000006">
    <property type="protein sequence ID" value="SKA43813.1"/>
    <property type="molecule type" value="Genomic_DNA"/>
</dbReference>
<accession>A0A1T4TTL6</accession>
<evidence type="ECO:0000313" key="3">
    <source>
        <dbReference type="Proteomes" id="UP000190367"/>
    </source>
</evidence>
<gene>
    <name evidence="2" type="ORF">SAMN04488128_106261</name>
</gene>
<dbReference type="Pfam" id="PF05170">
    <property type="entry name" value="AsmA"/>
    <property type="match status" value="1"/>
</dbReference>
<proteinExistence type="predicted"/>
<dbReference type="RefSeq" id="WP_159456221.1">
    <property type="nucleotide sequence ID" value="NZ_FUWZ01000006.1"/>
</dbReference>
<keyword evidence="3" id="KW-1185">Reference proteome</keyword>
<feature type="domain" description="AsmA" evidence="1">
    <location>
        <begin position="1"/>
        <end position="691"/>
    </location>
</feature>
<protein>
    <submittedName>
        <fullName evidence="2">AsmA-like C-terminal region</fullName>
    </submittedName>
</protein>
<reference evidence="3" key="1">
    <citation type="submission" date="2017-02" db="EMBL/GenBank/DDBJ databases">
        <authorList>
            <person name="Varghese N."/>
            <person name="Submissions S."/>
        </authorList>
    </citation>
    <scope>NUCLEOTIDE SEQUENCE [LARGE SCALE GENOMIC DNA]</scope>
    <source>
        <strain evidence="3">DSM 22224</strain>
    </source>
</reference>
<dbReference type="STRING" id="634771.SAMN04488128_106261"/>